<accession>A0A3F3HGU7</accession>
<reference evidence="2" key="1">
    <citation type="journal article" date="2015" name="BMC Genomics">
        <title>Comparative genomics of Fructobacillus spp. and Leuconostoc spp. reveals niche-specific evolution of Fructobacillus spp.</title>
        <authorList>
            <person name="Endo A."/>
            <person name="Tanizawa Y."/>
            <person name="Tanaka N."/>
            <person name="Maeno S."/>
            <person name="Kumar H."/>
            <person name="Shiwa Y."/>
            <person name="Okada S."/>
            <person name="Yoshikawa H."/>
            <person name="Dicks L."/>
            <person name="Nakagawa J."/>
            <person name="Arita M."/>
        </authorList>
    </citation>
    <scope>NUCLEOTIDE SEQUENCE [LARGE SCALE GENOMIC DNA]</scope>
    <source>
        <strain evidence="2">F214-1</strain>
    </source>
</reference>
<dbReference type="AlphaFoldDB" id="A0A3F3HGU7"/>
<keyword evidence="1" id="KW-0812">Transmembrane</keyword>
<dbReference type="EMBL" id="DF968086">
    <property type="protein sequence ID" value="GAP04829.1"/>
    <property type="molecule type" value="Genomic_DNA"/>
</dbReference>
<feature type="transmembrane region" description="Helical" evidence="1">
    <location>
        <begin position="59"/>
        <end position="89"/>
    </location>
</feature>
<dbReference type="RefSeq" id="WP_059394174.1">
    <property type="nucleotide sequence ID" value="NZ_DF968086.1"/>
</dbReference>
<keyword evidence="1" id="KW-0472">Membrane</keyword>
<organism evidence="2">
    <name type="scientific">Fructobacillus tropaeoli</name>
    <dbReference type="NCBI Taxonomy" id="709323"/>
    <lineage>
        <taxon>Bacteria</taxon>
        <taxon>Bacillati</taxon>
        <taxon>Bacillota</taxon>
        <taxon>Bacilli</taxon>
        <taxon>Lactobacillales</taxon>
        <taxon>Lactobacillaceae</taxon>
        <taxon>Fructobacillus</taxon>
    </lineage>
</organism>
<keyword evidence="1" id="KW-1133">Transmembrane helix</keyword>
<gene>
    <name evidence="2" type="ORF">FTRO_0090300</name>
</gene>
<dbReference type="Proteomes" id="UP000064514">
    <property type="component" value="Unassembled WGS sequence"/>
</dbReference>
<feature type="transmembrane region" description="Helical" evidence="1">
    <location>
        <begin position="166"/>
        <end position="184"/>
    </location>
</feature>
<evidence type="ECO:0000313" key="2">
    <source>
        <dbReference type="EMBL" id="GAP04829.1"/>
    </source>
</evidence>
<name>A0A3F3HGU7_9LACO</name>
<evidence type="ECO:0000256" key="1">
    <source>
        <dbReference type="SAM" id="Phobius"/>
    </source>
</evidence>
<sequence length="293" mass="34271">MSLIYSIFKDLSEWTEKRIRISWWTLTNAILYVTAFNLLNLGQAVHNNLSVKGIPFLPLFNQMTIIIIAHMPSILFWMIIGILFTIFCMEVTTRLPIKRSLYADVDHQPSRDWSVTFGVSPILSIVRILIYNFWTIYFLISTLYGNTFQNERQFIVTDTVTLCENVLFWGNLFLTIFLLLQAIYSRSIKYPGITPIFSGTYLRYYNSICSFTYMPDESQKKEIGILKYIIPVSGVAFYIVYEATIEQKLLDKDNLVYKKVLPDKVAYHRICSYNSLSEAKIHYDYLDQKYSKS</sequence>
<proteinExistence type="predicted"/>
<feature type="transmembrane region" description="Helical" evidence="1">
    <location>
        <begin position="21"/>
        <end position="39"/>
    </location>
</feature>
<protein>
    <submittedName>
        <fullName evidence="2">Uncharacterized protein</fullName>
    </submittedName>
</protein>
<feature type="transmembrane region" description="Helical" evidence="1">
    <location>
        <begin position="128"/>
        <end position="146"/>
    </location>
</feature>